<evidence type="ECO:0000256" key="11">
    <source>
        <dbReference type="ARBA" id="ARBA00023049"/>
    </source>
</evidence>
<evidence type="ECO:0000259" key="16">
    <source>
        <dbReference type="Pfam" id="PF17432"/>
    </source>
</evidence>
<dbReference type="InterPro" id="IPR035414">
    <property type="entry name" value="Peptidase_M1_pepN_Ig-like"/>
</dbReference>
<feature type="domain" description="Aminopeptidase N-like N-terminal" evidence="17">
    <location>
        <begin position="51"/>
        <end position="196"/>
    </location>
</feature>
<evidence type="ECO:0000256" key="3">
    <source>
        <dbReference type="ARBA" id="ARBA00010136"/>
    </source>
</evidence>
<keyword evidence="9" id="KW-0378">Hydrolase</keyword>
<dbReference type="PRINTS" id="PR00756">
    <property type="entry name" value="ALADIPTASE"/>
</dbReference>
<feature type="region of interest" description="Disordered" evidence="13">
    <location>
        <begin position="871"/>
        <end position="895"/>
    </location>
</feature>
<protein>
    <recommendedName>
        <fullName evidence="5 12">Aminopeptidase N</fullName>
        <ecNumber evidence="4 12">3.4.11.2</ecNumber>
    </recommendedName>
</protein>
<feature type="compositionally biased region" description="Basic and acidic residues" evidence="13">
    <location>
        <begin position="874"/>
        <end position="895"/>
    </location>
</feature>
<evidence type="ECO:0000259" key="17">
    <source>
        <dbReference type="Pfam" id="PF17900"/>
    </source>
</evidence>
<evidence type="ECO:0000259" key="15">
    <source>
        <dbReference type="Pfam" id="PF11940"/>
    </source>
</evidence>
<sequence length="895" mass="101934">MKAKQTAVSKIKKLSDYKPLDYIITHVDLCIDISRDPITSFAKLTVVPSPTNKPAENTSLVLDGQNIDLKSLQLNGQPLEPNSYSLTDDSLTLMNPPKNESFTVEMTCELRENTDLFGLYETEGVVLVKAETEGLRRVFYFQDRPDNLSTYKTTIIAFKDDYPVLLSNGIMKGTEELSMGRHAVTWYDSLPKPSYLFALVAGKLEQTIAYFKSKTGKALPIEFFVPKHALSSCEFAKKVLQNALKWDEEKLNLPCDLEHLMVAGVDKYPSGASEPTGLILFNTANLYADSKSKTDLDRLRVLEVVAHEYFHYWSGNRVTIRDWFNLPLKEGLTTFRAAMFREELFGTDLIRLLDGKNLDERAPRQSSYTTVRSLYTAAAYEKSADIFRMMMLVIGKKKFFKGLTQFFTQYDGTAETIETFLESMTKSTRHDVRSFLTWFTESEIPTVVITDEYNEKKQLYVLKIRVKNAKDRPIPMLFGLLGADGTEYISDNMRLLNSDETTLIYSDIPTRPTPSLFRSFSAPVNIQYDYRKSDLVLLMTHDSNLYNRSEAAKSLITSYVTDFCNGKVINLTSEVIQAYKTILNDPKLSEWMKAELISLPSLEDIISTQTKPNIEKTAEALQLIRGHLAKSLQGDLHKCCFHIQLQDYRADDADQLFDMKNAGLRRLLNTCYSYLAVAIPDRTKDVLINQFEDSLRKNMTETISALSLVCEMNCPESEQLLEQFYNYWQDDPGAVNNWFKLQAANHSVNVVERVEKLLTHSAFDLSNPNKVYSLLLTFINNPYGFHASSGKGYSLIEDQILKLDKINPTLAIRLTENYSRCDKYDENRFKMMLASLKNIATKATSEDVRNAAKKILDKPKEIPPIPIALTMHGRSADKSRKQGKNEEQKKLSLFL</sequence>
<dbReference type="InterPro" id="IPR001930">
    <property type="entry name" value="Peptidase_M1"/>
</dbReference>
<evidence type="ECO:0000256" key="1">
    <source>
        <dbReference type="ARBA" id="ARBA00000098"/>
    </source>
</evidence>
<keyword evidence="6 18" id="KW-0031">Aminopeptidase</keyword>
<dbReference type="EC" id="3.4.11.2" evidence="4 12"/>
<name>A0A0W1A157_9GAMM</name>
<comment type="catalytic activity">
    <reaction evidence="1">
        <text>Release of an N-terminal amino acid, Xaa-|-Yaa- from a peptide, amide or arylamide. Xaa is preferably Ala, but may be most amino acids including Pro (slow action). When a terminal hydrophobic residue is followed by a prolyl residue, the two may be released as an intact Xaa-Pro dipeptide.</text>
        <dbReference type="EC" id="3.4.11.2"/>
    </reaction>
</comment>
<feature type="domain" description="Peptidase M1 alanyl aminopeptidase C-terminal" evidence="16">
    <location>
        <begin position="533"/>
        <end position="856"/>
    </location>
</feature>
<dbReference type="InterPro" id="IPR027268">
    <property type="entry name" value="Peptidase_M4/M1_CTD_sf"/>
</dbReference>
<comment type="cofactor">
    <cofactor evidence="2">
        <name>Zn(2+)</name>
        <dbReference type="ChEBI" id="CHEBI:29105"/>
    </cofactor>
</comment>
<dbReference type="Gene3D" id="1.25.50.10">
    <property type="entry name" value="Peptidase M1, alanyl aminopeptidase, C-terminal domain"/>
    <property type="match status" value="1"/>
</dbReference>
<dbReference type="Gene3D" id="2.60.40.1730">
    <property type="entry name" value="tricorn interacting facor f3 domain"/>
    <property type="match status" value="1"/>
</dbReference>
<comment type="caution">
    <text evidence="18">The sequence shown here is derived from an EMBL/GenBank/DDBJ whole genome shotgun (WGS) entry which is preliminary data.</text>
</comment>
<gene>
    <name evidence="18" type="ORF">Lwal_3141</name>
</gene>
<evidence type="ECO:0000256" key="5">
    <source>
        <dbReference type="ARBA" id="ARBA00015611"/>
    </source>
</evidence>
<proteinExistence type="inferred from homology"/>
<evidence type="ECO:0000256" key="9">
    <source>
        <dbReference type="ARBA" id="ARBA00022801"/>
    </source>
</evidence>
<feature type="domain" description="Peptidase M1 alanyl aminopeptidase Ig-like fold" evidence="15">
    <location>
        <begin position="445"/>
        <end position="529"/>
    </location>
</feature>
<dbReference type="Pfam" id="PF01433">
    <property type="entry name" value="Peptidase_M1"/>
    <property type="match status" value="1"/>
</dbReference>
<evidence type="ECO:0000313" key="19">
    <source>
        <dbReference type="Proteomes" id="UP000054729"/>
    </source>
</evidence>
<dbReference type="NCBIfam" id="TIGR02414">
    <property type="entry name" value="pepN_proteo"/>
    <property type="match status" value="1"/>
</dbReference>
<dbReference type="Gene3D" id="3.30.2010.30">
    <property type="match status" value="1"/>
</dbReference>
<dbReference type="OrthoDB" id="100605at2"/>
<accession>A0A0W1A157</accession>
<keyword evidence="19" id="KW-1185">Reference proteome</keyword>
<dbReference type="SUPFAM" id="SSF63737">
    <property type="entry name" value="Leukotriene A4 hydrolase N-terminal domain"/>
    <property type="match status" value="1"/>
</dbReference>
<dbReference type="GO" id="GO:0016285">
    <property type="term" value="F:alanyl aminopeptidase activity"/>
    <property type="evidence" value="ECO:0007669"/>
    <property type="project" value="UniProtKB-EC"/>
</dbReference>
<evidence type="ECO:0000256" key="10">
    <source>
        <dbReference type="ARBA" id="ARBA00022833"/>
    </source>
</evidence>
<dbReference type="Pfam" id="PF17900">
    <property type="entry name" value="Peptidase_M1_N"/>
    <property type="match status" value="1"/>
</dbReference>
<dbReference type="InterPro" id="IPR014782">
    <property type="entry name" value="Peptidase_M1_dom"/>
</dbReference>
<keyword evidence="7" id="KW-0645">Protease</keyword>
<dbReference type="PATRIC" id="fig|66969.6.peg.3430"/>
<dbReference type="SUPFAM" id="SSF55486">
    <property type="entry name" value="Metalloproteases ('zincins'), catalytic domain"/>
    <property type="match status" value="1"/>
</dbReference>
<dbReference type="InterPro" id="IPR038438">
    <property type="entry name" value="PepN_Ig-like_sf"/>
</dbReference>
<dbReference type="STRING" id="66969.Lwal_3141"/>
<feature type="domain" description="Peptidase M1 membrane alanine aminopeptidase" evidence="14">
    <location>
        <begin position="238"/>
        <end position="436"/>
    </location>
</feature>
<keyword evidence="8" id="KW-0479">Metal-binding</keyword>
<dbReference type="Pfam" id="PF17432">
    <property type="entry name" value="DUF3458_C"/>
    <property type="match status" value="1"/>
</dbReference>
<dbReference type="GO" id="GO:0008237">
    <property type="term" value="F:metallopeptidase activity"/>
    <property type="evidence" value="ECO:0007669"/>
    <property type="project" value="UniProtKB-UniRule"/>
</dbReference>
<evidence type="ECO:0000256" key="6">
    <source>
        <dbReference type="ARBA" id="ARBA00022438"/>
    </source>
</evidence>
<evidence type="ECO:0000313" key="18">
    <source>
        <dbReference type="EMBL" id="KTD75100.1"/>
    </source>
</evidence>
<evidence type="ECO:0000256" key="2">
    <source>
        <dbReference type="ARBA" id="ARBA00001947"/>
    </source>
</evidence>
<comment type="similarity">
    <text evidence="3">Belongs to the peptidase M1 family.</text>
</comment>
<dbReference type="InterPro" id="IPR024601">
    <property type="entry name" value="Peptidase_M1_pepN_C"/>
</dbReference>
<keyword evidence="10" id="KW-0862">Zinc</keyword>
<dbReference type="AlphaFoldDB" id="A0A0W1A157"/>
<dbReference type="InterPro" id="IPR012779">
    <property type="entry name" value="Peptidase_M1_pepN"/>
</dbReference>
<dbReference type="Proteomes" id="UP000054729">
    <property type="component" value="Unassembled WGS sequence"/>
</dbReference>
<dbReference type="EMBL" id="LNZB01000060">
    <property type="protein sequence ID" value="KTD75100.1"/>
    <property type="molecule type" value="Genomic_DNA"/>
</dbReference>
<dbReference type="Gene3D" id="2.60.40.1840">
    <property type="match status" value="1"/>
</dbReference>
<organism evidence="18 19">
    <name type="scientific">Legionella waltersii</name>
    <dbReference type="NCBI Taxonomy" id="66969"/>
    <lineage>
        <taxon>Bacteria</taxon>
        <taxon>Pseudomonadati</taxon>
        <taxon>Pseudomonadota</taxon>
        <taxon>Gammaproteobacteria</taxon>
        <taxon>Legionellales</taxon>
        <taxon>Legionellaceae</taxon>
        <taxon>Legionella</taxon>
    </lineage>
</organism>
<evidence type="ECO:0000256" key="4">
    <source>
        <dbReference type="ARBA" id="ARBA00012564"/>
    </source>
</evidence>
<evidence type="ECO:0000256" key="13">
    <source>
        <dbReference type="SAM" id="MobiDB-lite"/>
    </source>
</evidence>
<dbReference type="InterPro" id="IPR045357">
    <property type="entry name" value="Aminopeptidase_N-like_N"/>
</dbReference>
<keyword evidence="11" id="KW-0482">Metalloprotease</keyword>
<dbReference type="Pfam" id="PF11940">
    <property type="entry name" value="DUF3458"/>
    <property type="match status" value="1"/>
</dbReference>
<dbReference type="GO" id="GO:0008270">
    <property type="term" value="F:zinc ion binding"/>
    <property type="evidence" value="ECO:0007669"/>
    <property type="project" value="InterPro"/>
</dbReference>
<dbReference type="InterPro" id="IPR037144">
    <property type="entry name" value="Peptidase_M1_pepN_C_sf"/>
</dbReference>
<dbReference type="PANTHER" id="PTHR46322:SF1">
    <property type="entry name" value="PUROMYCIN-SENSITIVE AMINOPEPTIDASE"/>
    <property type="match status" value="1"/>
</dbReference>
<dbReference type="Gene3D" id="1.10.390.10">
    <property type="entry name" value="Neutral Protease Domain 2"/>
    <property type="match status" value="1"/>
</dbReference>
<dbReference type="PANTHER" id="PTHR46322">
    <property type="entry name" value="PUROMYCIN-SENSITIVE AMINOPEPTIDASE"/>
    <property type="match status" value="1"/>
</dbReference>
<evidence type="ECO:0000256" key="7">
    <source>
        <dbReference type="ARBA" id="ARBA00022670"/>
    </source>
</evidence>
<reference evidence="18 19" key="1">
    <citation type="submission" date="2015-11" db="EMBL/GenBank/DDBJ databases">
        <title>Genomic analysis of 38 Legionella species identifies large and diverse effector repertoires.</title>
        <authorList>
            <person name="Burstein D."/>
            <person name="Amaro F."/>
            <person name="Zusman T."/>
            <person name="Lifshitz Z."/>
            <person name="Cohen O."/>
            <person name="Gilbert J.A."/>
            <person name="Pupko T."/>
            <person name="Shuman H.A."/>
            <person name="Segal G."/>
        </authorList>
    </citation>
    <scope>NUCLEOTIDE SEQUENCE [LARGE SCALE GENOMIC DNA]</scope>
    <source>
        <strain evidence="18 19">ATCC 51914</strain>
    </source>
</reference>
<dbReference type="GO" id="GO:0006508">
    <property type="term" value="P:proteolysis"/>
    <property type="evidence" value="ECO:0007669"/>
    <property type="project" value="UniProtKB-UniRule"/>
</dbReference>
<evidence type="ECO:0000259" key="14">
    <source>
        <dbReference type="Pfam" id="PF01433"/>
    </source>
</evidence>
<evidence type="ECO:0000256" key="8">
    <source>
        <dbReference type="ARBA" id="ARBA00022723"/>
    </source>
</evidence>
<dbReference type="InterPro" id="IPR042097">
    <property type="entry name" value="Aminopeptidase_N-like_N_sf"/>
</dbReference>
<dbReference type="RefSeq" id="WP_058481730.1">
    <property type="nucleotide sequence ID" value="NZ_CAAAIQ010000005.1"/>
</dbReference>
<evidence type="ECO:0000256" key="12">
    <source>
        <dbReference type="NCBIfam" id="TIGR02414"/>
    </source>
</evidence>